<keyword evidence="1" id="KW-1133">Transmembrane helix</keyword>
<sequence length="221" mass="26709">MKNLKHNIFFKKTLSITFGISFLYNLLPYLSNQLPFYLNLIFNCSLYIYSFFIILKINKHLAENYQVSLKKDDYKLSFINQNLEKIIFLIIPLLLFEQGLNVAFFDLNITSSLQPQGILVGFLIVFLIILYLFFILMKSLYKLIQTYVFKRVLCIVKRTKNIFLRFNLNESMLNKFLFFLNEWLLNLKVFLSFLERKRIFFEIKRTQKLIKQKKSLWWVNI</sequence>
<reference evidence="2 3" key="1">
    <citation type="journal article" date="2014" name="Genome Announc.">
        <title>Complete Genome Sequence of Spiroplasma apis B31T (ATCC 33834), a Bacterium Associated with May Disease of Honeybees (Apis mellifera).</title>
        <authorList>
            <person name="Ku C."/>
            <person name="Lo W.S."/>
            <person name="Chen L.L."/>
            <person name="Kuo C.H."/>
        </authorList>
    </citation>
    <scope>NUCLEOTIDE SEQUENCE [LARGE SCALE GENOMIC DNA]</scope>
    <source>
        <strain evidence="2">B31</strain>
    </source>
</reference>
<organism evidence="2 3">
    <name type="scientific">Spiroplasma apis B31</name>
    <dbReference type="NCBI Taxonomy" id="1276258"/>
    <lineage>
        <taxon>Bacteria</taxon>
        <taxon>Bacillati</taxon>
        <taxon>Mycoplasmatota</taxon>
        <taxon>Mollicutes</taxon>
        <taxon>Entomoplasmatales</taxon>
        <taxon>Spiroplasmataceae</taxon>
        <taxon>Spiroplasma</taxon>
    </lineage>
</organism>
<feature type="transmembrane region" description="Helical" evidence="1">
    <location>
        <begin position="86"/>
        <end position="105"/>
    </location>
</feature>
<keyword evidence="3" id="KW-1185">Reference proteome</keyword>
<accession>V5RHG9</accession>
<keyword evidence="1" id="KW-0472">Membrane</keyword>
<dbReference type="KEGG" id="sapi:SAPIS_v1c02660"/>
<evidence type="ECO:0000313" key="2">
    <source>
        <dbReference type="EMBL" id="AHB36112.1"/>
    </source>
</evidence>
<feature type="transmembrane region" description="Helical" evidence="1">
    <location>
        <begin position="117"/>
        <end position="137"/>
    </location>
</feature>
<dbReference type="STRING" id="1276258.SAPIS_v1c02660"/>
<evidence type="ECO:0008006" key="4">
    <source>
        <dbReference type="Google" id="ProtNLM"/>
    </source>
</evidence>
<protein>
    <recommendedName>
        <fullName evidence="4">Transmembrane protein</fullName>
    </recommendedName>
</protein>
<evidence type="ECO:0000313" key="3">
    <source>
        <dbReference type="Proteomes" id="UP000018550"/>
    </source>
</evidence>
<dbReference type="HOGENOM" id="CLU_1249977_0_0_14"/>
<dbReference type="Proteomes" id="UP000018550">
    <property type="component" value="Chromosome"/>
</dbReference>
<keyword evidence="1" id="KW-0812">Transmembrane</keyword>
<proteinExistence type="predicted"/>
<evidence type="ECO:0000256" key="1">
    <source>
        <dbReference type="SAM" id="Phobius"/>
    </source>
</evidence>
<dbReference type="EMBL" id="CP006682">
    <property type="protein sequence ID" value="AHB36112.1"/>
    <property type="molecule type" value="Genomic_DNA"/>
</dbReference>
<feature type="transmembrane region" description="Helical" evidence="1">
    <location>
        <begin position="12"/>
        <end position="30"/>
    </location>
</feature>
<dbReference type="AlphaFoldDB" id="V5RHG9"/>
<dbReference type="PATRIC" id="fig|1276258.3.peg.261"/>
<gene>
    <name evidence="2" type="ORF">SAPIS_v1c02660</name>
</gene>
<feature type="transmembrane region" description="Helical" evidence="1">
    <location>
        <begin position="36"/>
        <end position="55"/>
    </location>
</feature>
<name>V5RHG9_SPIAP</name>